<keyword evidence="3" id="KW-1185">Reference proteome</keyword>
<evidence type="ECO:0000313" key="3">
    <source>
        <dbReference type="Proteomes" id="UP000289886"/>
    </source>
</evidence>
<accession>A0A444V4F6</accession>
<dbReference type="AlphaFoldDB" id="A0A444V4F6"/>
<comment type="caution">
    <text evidence="2">The sequence shown here is derived from an EMBL/GenBank/DDBJ whole genome shotgun (WGS) entry which is preliminary data.</text>
</comment>
<dbReference type="Proteomes" id="UP000289886">
    <property type="component" value="Unassembled WGS sequence"/>
</dbReference>
<evidence type="ECO:0000313" key="2">
    <source>
        <dbReference type="EMBL" id="RXM95288.1"/>
    </source>
</evidence>
<protein>
    <submittedName>
        <fullName evidence="2">Uncharacterized protein</fullName>
    </submittedName>
</protein>
<evidence type="ECO:0000256" key="1">
    <source>
        <dbReference type="SAM" id="MobiDB-lite"/>
    </source>
</evidence>
<gene>
    <name evidence="2" type="ORF">EOD39_17041</name>
</gene>
<dbReference type="EMBL" id="SCEB01002502">
    <property type="protein sequence ID" value="RXM95288.1"/>
    <property type="molecule type" value="Genomic_DNA"/>
</dbReference>
<feature type="region of interest" description="Disordered" evidence="1">
    <location>
        <begin position="67"/>
        <end position="91"/>
    </location>
</feature>
<sequence length="145" mass="15873">MNWRAAYTQGSQSLLLIDNSSLNLALLCRRAKRSGPVQASRGLYIWRRQHSSAMNRLNLHKELAVTHPPTPSSPHAGSAAPAPWRAGSMEQQKHERFPSRLHAVMMVKPAPVVNTAPSPAMKSPCGGIVGTSQEADENGAFLWRQ</sequence>
<organism evidence="2 3">
    <name type="scientific">Acipenser ruthenus</name>
    <name type="common">Sterlet sturgeon</name>
    <dbReference type="NCBI Taxonomy" id="7906"/>
    <lineage>
        <taxon>Eukaryota</taxon>
        <taxon>Metazoa</taxon>
        <taxon>Chordata</taxon>
        <taxon>Craniata</taxon>
        <taxon>Vertebrata</taxon>
        <taxon>Euteleostomi</taxon>
        <taxon>Actinopterygii</taxon>
        <taxon>Chondrostei</taxon>
        <taxon>Acipenseriformes</taxon>
        <taxon>Acipenseridae</taxon>
        <taxon>Acipenser</taxon>
    </lineage>
</organism>
<proteinExistence type="predicted"/>
<name>A0A444V4F6_ACIRT</name>
<reference evidence="2 3" key="1">
    <citation type="submission" date="2019-01" db="EMBL/GenBank/DDBJ databases">
        <title>Draft Genome and Complete Hox-Cluster Characterization of the Sterlet Sturgeon (Acipenser ruthenus).</title>
        <authorList>
            <person name="Wei Q."/>
        </authorList>
    </citation>
    <scope>NUCLEOTIDE SEQUENCE [LARGE SCALE GENOMIC DNA]</scope>
    <source>
        <strain evidence="2">WHYD16114868_AA</strain>
        <tissue evidence="2">Blood</tissue>
    </source>
</reference>
<feature type="compositionally biased region" description="Low complexity" evidence="1">
    <location>
        <begin position="73"/>
        <end position="83"/>
    </location>
</feature>